<evidence type="ECO:0000313" key="1">
    <source>
        <dbReference type="EMBL" id="KAJ3528126.1"/>
    </source>
</evidence>
<keyword evidence="2" id="KW-1185">Reference proteome</keyword>
<comment type="caution">
    <text evidence="1">The sequence shown here is derived from an EMBL/GenBank/DDBJ whole genome shotgun (WGS) entry which is preliminary data.</text>
</comment>
<name>A0ACC1RY63_9HYPO</name>
<organism evidence="1 2">
    <name type="scientific">Fusarium decemcellulare</name>
    <dbReference type="NCBI Taxonomy" id="57161"/>
    <lineage>
        <taxon>Eukaryota</taxon>
        <taxon>Fungi</taxon>
        <taxon>Dikarya</taxon>
        <taxon>Ascomycota</taxon>
        <taxon>Pezizomycotina</taxon>
        <taxon>Sordariomycetes</taxon>
        <taxon>Hypocreomycetidae</taxon>
        <taxon>Hypocreales</taxon>
        <taxon>Nectriaceae</taxon>
        <taxon>Fusarium</taxon>
        <taxon>Fusarium decemcellulare species complex</taxon>
    </lineage>
</organism>
<dbReference type="EMBL" id="JANRMS010001454">
    <property type="protein sequence ID" value="KAJ3528126.1"/>
    <property type="molecule type" value="Genomic_DNA"/>
</dbReference>
<accession>A0ACC1RY63</accession>
<protein>
    <submittedName>
        <fullName evidence="1">Uncharacterized protein</fullName>
    </submittedName>
</protein>
<reference evidence="1" key="1">
    <citation type="submission" date="2022-08" db="EMBL/GenBank/DDBJ databases">
        <title>Genome Sequence of Fusarium decemcellulare.</title>
        <authorList>
            <person name="Buettner E."/>
        </authorList>
    </citation>
    <scope>NUCLEOTIDE SEQUENCE</scope>
    <source>
        <strain evidence="1">Babe19</strain>
    </source>
</reference>
<gene>
    <name evidence="1" type="ORF">NM208_g10355</name>
</gene>
<dbReference type="Proteomes" id="UP001148629">
    <property type="component" value="Unassembled WGS sequence"/>
</dbReference>
<sequence>MTQSKPAPIAIVGGGPCGLTFARLLESVGIEYVVFERDVSPKPTSREQGGTLDIHDGTGQEALRRAGLHDEFVKLARYDATVMTLMDPNGEIRASFGDDRDAPEIDRLQLRQLLLDSLPSHRIRWGKTLRAVDRSETEKESGAESWVLRFADGTTESGFRLVVGADGAWSKLRQLITPAKPEYSGKTFIEGRVSPGNSQYETAREMAGKGTAMTLSAKCTLCLQQMSDQSYRMYMGVVAPETLTRPGGGADPADMDKARATMLGPGGFYANWDPNTRAVIAASEGPWRPWPLYRLPMYLFEAEATKSSGETVKYQKSWRRAPGVVLLGDAAHLATPNGEGVNQAMCDSLKLFDCIMAELGKENAQGIHDRQDDAAALERAVVAYEAEMRPRAREHIKSSIDLENLMYAEDGAQRMVELFSEAHGNV</sequence>
<proteinExistence type="predicted"/>
<evidence type="ECO:0000313" key="2">
    <source>
        <dbReference type="Proteomes" id="UP001148629"/>
    </source>
</evidence>